<protein>
    <submittedName>
        <fullName evidence="1">Uncharacterized protein</fullName>
    </submittedName>
</protein>
<reference evidence="1" key="1">
    <citation type="journal article" date="2014" name="Int. J. Syst. Evol. Microbiol.">
        <title>Complete genome of a new Firmicutes species belonging to the dominant human colonic microbiota ('Ruminococcus bicirculans') reveals two chromosomes and a selective capacity to utilize plant glucans.</title>
        <authorList>
            <consortium name="NISC Comparative Sequencing Program"/>
            <person name="Wegmann U."/>
            <person name="Louis P."/>
            <person name="Goesmann A."/>
            <person name="Henrissat B."/>
            <person name="Duncan S.H."/>
            <person name="Flint H.J."/>
        </authorList>
    </citation>
    <scope>NUCLEOTIDE SEQUENCE</scope>
    <source>
        <strain evidence="1">NBRC 108219</strain>
    </source>
</reference>
<organism evidence="1 2">
    <name type="scientific">Algimonas ampicilliniresistens</name>
    <dbReference type="NCBI Taxonomy" id="1298735"/>
    <lineage>
        <taxon>Bacteria</taxon>
        <taxon>Pseudomonadati</taxon>
        <taxon>Pseudomonadota</taxon>
        <taxon>Alphaproteobacteria</taxon>
        <taxon>Maricaulales</taxon>
        <taxon>Robiginitomaculaceae</taxon>
        <taxon>Algimonas</taxon>
    </lineage>
</organism>
<dbReference type="EMBL" id="BSNK01000002">
    <property type="protein sequence ID" value="GLQ25125.1"/>
    <property type="molecule type" value="Genomic_DNA"/>
</dbReference>
<dbReference type="Proteomes" id="UP001161391">
    <property type="component" value="Unassembled WGS sequence"/>
</dbReference>
<keyword evidence="2" id="KW-1185">Reference proteome</keyword>
<proteinExistence type="predicted"/>
<sequence length="110" mass="12652">MNNTTPSPASNSEVVSRFGRRAIMWRAHGFMKRPLKGIVTFADALRAAWASFRSQIDRERQAQVRRARQRAMMAKYRQPRTASLLDRNPRPAHLAWGKGSERYLHTQMGA</sequence>
<evidence type="ECO:0000313" key="2">
    <source>
        <dbReference type="Proteomes" id="UP001161391"/>
    </source>
</evidence>
<dbReference type="RefSeq" id="WP_284392319.1">
    <property type="nucleotide sequence ID" value="NZ_BSNK01000002.1"/>
</dbReference>
<reference evidence="1" key="2">
    <citation type="submission" date="2023-01" db="EMBL/GenBank/DDBJ databases">
        <title>Draft genome sequence of Algimonas ampicilliniresistens strain NBRC 108219.</title>
        <authorList>
            <person name="Sun Q."/>
            <person name="Mori K."/>
        </authorList>
    </citation>
    <scope>NUCLEOTIDE SEQUENCE</scope>
    <source>
        <strain evidence="1">NBRC 108219</strain>
    </source>
</reference>
<accession>A0ABQ5VCE8</accession>
<name>A0ABQ5VCE8_9PROT</name>
<comment type="caution">
    <text evidence="1">The sequence shown here is derived from an EMBL/GenBank/DDBJ whole genome shotgun (WGS) entry which is preliminary data.</text>
</comment>
<evidence type="ECO:0000313" key="1">
    <source>
        <dbReference type="EMBL" id="GLQ25125.1"/>
    </source>
</evidence>
<gene>
    <name evidence="1" type="ORF">GCM10007853_29990</name>
</gene>